<feature type="region of interest" description="Disordered" evidence="1">
    <location>
        <begin position="354"/>
        <end position="380"/>
    </location>
</feature>
<keyword evidence="2" id="KW-0812">Transmembrane</keyword>
<feature type="transmembrane region" description="Helical" evidence="2">
    <location>
        <begin position="521"/>
        <end position="543"/>
    </location>
</feature>
<dbReference type="EMBL" id="JH815938">
    <property type="protein sequence ID" value="EKC32168.1"/>
    <property type="molecule type" value="Genomic_DNA"/>
</dbReference>
<dbReference type="AlphaFoldDB" id="K1QDZ1"/>
<feature type="transmembrane region" description="Helical" evidence="2">
    <location>
        <begin position="320"/>
        <end position="345"/>
    </location>
</feature>
<gene>
    <name evidence="3" type="ORF">CGI_10022201</name>
</gene>
<dbReference type="InParanoid" id="K1QDZ1"/>
<evidence type="ECO:0000313" key="3">
    <source>
        <dbReference type="EMBL" id="EKC32168.1"/>
    </source>
</evidence>
<organism evidence="3">
    <name type="scientific">Magallana gigas</name>
    <name type="common">Pacific oyster</name>
    <name type="synonym">Crassostrea gigas</name>
    <dbReference type="NCBI Taxonomy" id="29159"/>
    <lineage>
        <taxon>Eukaryota</taxon>
        <taxon>Metazoa</taxon>
        <taxon>Spiralia</taxon>
        <taxon>Lophotrochozoa</taxon>
        <taxon>Mollusca</taxon>
        <taxon>Bivalvia</taxon>
        <taxon>Autobranchia</taxon>
        <taxon>Pteriomorphia</taxon>
        <taxon>Ostreida</taxon>
        <taxon>Ostreoidea</taxon>
        <taxon>Ostreidae</taxon>
        <taxon>Magallana</taxon>
    </lineage>
</organism>
<feature type="region of interest" description="Disordered" evidence="1">
    <location>
        <begin position="148"/>
        <end position="179"/>
    </location>
</feature>
<feature type="transmembrane region" description="Helical" evidence="2">
    <location>
        <begin position="117"/>
        <end position="138"/>
    </location>
</feature>
<keyword evidence="2" id="KW-0472">Membrane</keyword>
<feature type="compositionally biased region" description="Polar residues" evidence="1">
    <location>
        <begin position="166"/>
        <end position="179"/>
    </location>
</feature>
<reference evidence="3" key="1">
    <citation type="journal article" date="2012" name="Nature">
        <title>The oyster genome reveals stress adaptation and complexity of shell formation.</title>
        <authorList>
            <person name="Zhang G."/>
            <person name="Fang X."/>
            <person name="Guo X."/>
            <person name="Li L."/>
            <person name="Luo R."/>
            <person name="Xu F."/>
            <person name="Yang P."/>
            <person name="Zhang L."/>
            <person name="Wang X."/>
            <person name="Qi H."/>
            <person name="Xiong Z."/>
            <person name="Que H."/>
            <person name="Xie Y."/>
            <person name="Holland P.W."/>
            <person name="Paps J."/>
            <person name="Zhu Y."/>
            <person name="Wu F."/>
            <person name="Chen Y."/>
            <person name="Wang J."/>
            <person name="Peng C."/>
            <person name="Meng J."/>
            <person name="Yang L."/>
            <person name="Liu J."/>
            <person name="Wen B."/>
            <person name="Zhang N."/>
            <person name="Huang Z."/>
            <person name="Zhu Q."/>
            <person name="Feng Y."/>
            <person name="Mount A."/>
            <person name="Hedgecock D."/>
            <person name="Xu Z."/>
            <person name="Liu Y."/>
            <person name="Domazet-Loso T."/>
            <person name="Du Y."/>
            <person name="Sun X."/>
            <person name="Zhang S."/>
            <person name="Liu B."/>
            <person name="Cheng P."/>
            <person name="Jiang X."/>
            <person name="Li J."/>
            <person name="Fan D."/>
            <person name="Wang W."/>
            <person name="Fu W."/>
            <person name="Wang T."/>
            <person name="Wang B."/>
            <person name="Zhang J."/>
            <person name="Peng Z."/>
            <person name="Li Y."/>
            <person name="Li N."/>
            <person name="Wang J."/>
            <person name="Chen M."/>
            <person name="He Y."/>
            <person name="Tan F."/>
            <person name="Song X."/>
            <person name="Zheng Q."/>
            <person name="Huang R."/>
            <person name="Yang H."/>
            <person name="Du X."/>
            <person name="Chen L."/>
            <person name="Yang M."/>
            <person name="Gaffney P.M."/>
            <person name="Wang S."/>
            <person name="Luo L."/>
            <person name="She Z."/>
            <person name="Ming Y."/>
            <person name="Huang W."/>
            <person name="Zhang S."/>
            <person name="Huang B."/>
            <person name="Zhang Y."/>
            <person name="Qu T."/>
            <person name="Ni P."/>
            <person name="Miao G."/>
            <person name="Wang J."/>
            <person name="Wang Q."/>
            <person name="Steinberg C.E."/>
            <person name="Wang H."/>
            <person name="Li N."/>
            <person name="Qian L."/>
            <person name="Zhang G."/>
            <person name="Li Y."/>
            <person name="Yang H."/>
            <person name="Liu X."/>
            <person name="Wang J."/>
            <person name="Yin Y."/>
            <person name="Wang J."/>
        </authorList>
    </citation>
    <scope>NUCLEOTIDE SEQUENCE [LARGE SCALE GENOMIC DNA]</scope>
    <source>
        <strain evidence="3">05x7-T-G4-1.051#20</strain>
    </source>
</reference>
<feature type="compositionally biased region" description="Low complexity" evidence="1">
    <location>
        <begin position="407"/>
        <end position="426"/>
    </location>
</feature>
<feature type="compositionally biased region" description="Polar residues" evidence="1">
    <location>
        <begin position="431"/>
        <end position="452"/>
    </location>
</feature>
<dbReference type="HOGENOM" id="CLU_458026_0_0_1"/>
<name>K1QDZ1_MAGGI</name>
<evidence type="ECO:0000256" key="1">
    <source>
        <dbReference type="SAM" id="MobiDB-lite"/>
    </source>
</evidence>
<protein>
    <submittedName>
        <fullName evidence="3">Uncharacterized protein</fullName>
    </submittedName>
</protein>
<feature type="compositionally biased region" description="Polar residues" evidence="1">
    <location>
        <begin position="371"/>
        <end position="380"/>
    </location>
</feature>
<proteinExistence type="predicted"/>
<accession>K1QDZ1</accession>
<feature type="region of interest" description="Disordered" evidence="1">
    <location>
        <begin position="407"/>
        <end position="463"/>
    </location>
</feature>
<evidence type="ECO:0000256" key="2">
    <source>
        <dbReference type="SAM" id="Phobius"/>
    </source>
</evidence>
<sequence length="596" mass="65659">MKTNACSAPNIKCHRNNSLCGEREQQFTVVSIIVFLSSYPILKNEKVFTTLCACGRTDFSCYVSLNDTTGIQELCNEDALSFSPTVPLTTEVYKPSNGSTAETPCSTQKSSSSAGEIVGALFGGIVLGVLGVILSYFGTKWYRNAKPKHTTRKSELGTANPAYGSTPYTVPVDQQLNSRPRNTSHVYTTINDNTPKVSHVKPIVRYDQEDNATYSETYSHLNESEYKETTDNYDHVRPPGGISKTSMNDSNAQYLFYPVKEIDPLSHARHLVLVSRLDISTVAVTTMAPTTNKPYTTDSSKTINPGMLGDRSIQNSETPYLAITGALIGGVVLGAGVEYLLIILLRRNRHSKNKQIKEMASRPRKRKAANYTGTQSNGNDAATQDMVEKCVAAILPTIRETIRDVISSQPTSAPQPTSTPQPQSSQDHTEFNSSTLQLLTGASTDTGNSTSPKQHEPSVARPVGLGVDPKIKANIFANEFVKFASLLPKSPFDADEKFKSIEKDGQLLFIKSTEAGIETGYLVLTSLLGLVFGILVTLGLWLIKTKFVKRKLRIGNYWPFYYNYCRDQRDAADIILQYTTNVISKLSDQKYLFVSH</sequence>
<keyword evidence="2" id="KW-1133">Transmembrane helix</keyword>